<organism evidence="2">
    <name type="scientific">marine metagenome</name>
    <dbReference type="NCBI Taxonomy" id="408172"/>
    <lineage>
        <taxon>unclassified sequences</taxon>
        <taxon>metagenomes</taxon>
        <taxon>ecological metagenomes</taxon>
    </lineage>
</organism>
<proteinExistence type="predicted"/>
<dbReference type="AlphaFoldDB" id="A0A381W614"/>
<name>A0A381W614_9ZZZZ</name>
<feature type="region of interest" description="Disordered" evidence="1">
    <location>
        <begin position="1"/>
        <end position="23"/>
    </location>
</feature>
<protein>
    <submittedName>
        <fullName evidence="2">Uncharacterized protein</fullName>
    </submittedName>
</protein>
<gene>
    <name evidence="2" type="ORF">METZ01_LOCUS100776</name>
</gene>
<sequence>MKGPTISENGTPSLSADAPGGEE</sequence>
<evidence type="ECO:0000256" key="1">
    <source>
        <dbReference type="SAM" id="MobiDB-lite"/>
    </source>
</evidence>
<feature type="non-terminal residue" evidence="2">
    <location>
        <position position="23"/>
    </location>
</feature>
<dbReference type="EMBL" id="UINC01010801">
    <property type="protein sequence ID" value="SVA47922.1"/>
    <property type="molecule type" value="Genomic_DNA"/>
</dbReference>
<accession>A0A381W614</accession>
<feature type="compositionally biased region" description="Polar residues" evidence="1">
    <location>
        <begin position="1"/>
        <end position="14"/>
    </location>
</feature>
<evidence type="ECO:0000313" key="2">
    <source>
        <dbReference type="EMBL" id="SVA47922.1"/>
    </source>
</evidence>
<reference evidence="2" key="1">
    <citation type="submission" date="2018-05" db="EMBL/GenBank/DDBJ databases">
        <authorList>
            <person name="Lanie J.A."/>
            <person name="Ng W.-L."/>
            <person name="Kazmierczak K.M."/>
            <person name="Andrzejewski T.M."/>
            <person name="Davidsen T.M."/>
            <person name="Wayne K.J."/>
            <person name="Tettelin H."/>
            <person name="Glass J.I."/>
            <person name="Rusch D."/>
            <person name="Podicherti R."/>
            <person name="Tsui H.-C.T."/>
            <person name="Winkler M.E."/>
        </authorList>
    </citation>
    <scope>NUCLEOTIDE SEQUENCE</scope>
</reference>